<name>A0ACC0HGV7_9ERIC</name>
<evidence type="ECO:0000313" key="1">
    <source>
        <dbReference type="EMBL" id="KAI8011979.1"/>
    </source>
</evidence>
<comment type="caution">
    <text evidence="1">The sequence shown here is derived from an EMBL/GenBank/DDBJ whole genome shotgun (WGS) entry which is preliminary data.</text>
</comment>
<accession>A0ACC0HGV7</accession>
<sequence length="98" mass="10730">MTSRLSQLELDLEESRANEVKLKEKLEAVEGAEEALETEMKKLSVHVSGGEAAIFAATLAKGMEMKGGRRILERCGSMDKQFGSEGEGIFGVRNDGRR</sequence>
<keyword evidence="2" id="KW-1185">Reference proteome</keyword>
<dbReference type="Proteomes" id="UP001060215">
    <property type="component" value="Chromosome 5"/>
</dbReference>
<gene>
    <name evidence="1" type="ORF">LOK49_LG06G00620</name>
</gene>
<organism evidence="1 2">
    <name type="scientific">Camellia lanceoleosa</name>
    <dbReference type="NCBI Taxonomy" id="1840588"/>
    <lineage>
        <taxon>Eukaryota</taxon>
        <taxon>Viridiplantae</taxon>
        <taxon>Streptophyta</taxon>
        <taxon>Embryophyta</taxon>
        <taxon>Tracheophyta</taxon>
        <taxon>Spermatophyta</taxon>
        <taxon>Magnoliopsida</taxon>
        <taxon>eudicotyledons</taxon>
        <taxon>Gunneridae</taxon>
        <taxon>Pentapetalae</taxon>
        <taxon>asterids</taxon>
        <taxon>Ericales</taxon>
        <taxon>Theaceae</taxon>
        <taxon>Camellia</taxon>
    </lineage>
</organism>
<proteinExistence type="predicted"/>
<reference evidence="1 2" key="1">
    <citation type="journal article" date="2022" name="Plant J.">
        <title>Chromosome-level genome of Camellia lanceoleosa provides a valuable resource for understanding genome evolution and self-incompatibility.</title>
        <authorList>
            <person name="Gong W."/>
            <person name="Xiao S."/>
            <person name="Wang L."/>
            <person name="Liao Z."/>
            <person name="Chang Y."/>
            <person name="Mo W."/>
            <person name="Hu G."/>
            <person name="Li W."/>
            <person name="Zhao G."/>
            <person name="Zhu H."/>
            <person name="Hu X."/>
            <person name="Ji K."/>
            <person name="Xiang X."/>
            <person name="Song Q."/>
            <person name="Yuan D."/>
            <person name="Jin S."/>
            <person name="Zhang L."/>
        </authorList>
    </citation>
    <scope>NUCLEOTIDE SEQUENCE [LARGE SCALE GENOMIC DNA]</scope>
    <source>
        <strain evidence="1">SQ_2022a</strain>
    </source>
</reference>
<evidence type="ECO:0000313" key="2">
    <source>
        <dbReference type="Proteomes" id="UP001060215"/>
    </source>
</evidence>
<protein>
    <submittedName>
        <fullName evidence="1">Interactor of constitutive active ROPs 4</fullName>
    </submittedName>
</protein>
<dbReference type="EMBL" id="CM045762">
    <property type="protein sequence ID" value="KAI8011979.1"/>
    <property type="molecule type" value="Genomic_DNA"/>
</dbReference>